<feature type="domain" description="Halobacterial output" evidence="1">
    <location>
        <begin position="25"/>
        <end position="98"/>
    </location>
</feature>
<comment type="caution">
    <text evidence="2">The sequence shown here is derived from an EMBL/GenBank/DDBJ whole genome shotgun (WGS) entry which is preliminary data.</text>
</comment>
<gene>
    <name evidence="2" type="ORF">ATJ93_2238</name>
</gene>
<accession>A0A419WIT7</accession>
<dbReference type="OrthoDB" id="198810at2157"/>
<keyword evidence="3" id="KW-1185">Reference proteome</keyword>
<reference evidence="2 3" key="1">
    <citation type="submission" date="2018-09" db="EMBL/GenBank/DDBJ databases">
        <title>Genomic Encyclopedia of Archaeal and Bacterial Type Strains, Phase II (KMG-II): from individual species to whole genera.</title>
        <authorList>
            <person name="Goeker M."/>
        </authorList>
    </citation>
    <scope>NUCLEOTIDE SEQUENCE [LARGE SCALE GENOMIC DNA]</scope>
    <source>
        <strain evidence="2 3">DSM 13151</strain>
    </source>
</reference>
<dbReference type="Proteomes" id="UP000283805">
    <property type="component" value="Unassembled WGS sequence"/>
</dbReference>
<dbReference type="InterPro" id="IPR040624">
    <property type="entry name" value="HalOD1"/>
</dbReference>
<dbReference type="AlphaFoldDB" id="A0A419WIT7"/>
<evidence type="ECO:0000259" key="1">
    <source>
        <dbReference type="Pfam" id="PF18545"/>
    </source>
</evidence>
<dbReference type="Pfam" id="PF18545">
    <property type="entry name" value="HalOD1"/>
    <property type="match status" value="1"/>
</dbReference>
<evidence type="ECO:0000313" key="2">
    <source>
        <dbReference type="EMBL" id="RKD95385.1"/>
    </source>
</evidence>
<protein>
    <recommendedName>
        <fullName evidence="1">Halobacterial output domain-containing protein</fullName>
    </recommendedName>
</protein>
<dbReference type="RefSeq" id="WP_120244662.1">
    <property type="nucleotide sequence ID" value="NZ_RAPO01000002.1"/>
</dbReference>
<organism evidence="2 3">
    <name type="scientific">Halopiger aswanensis</name>
    <dbReference type="NCBI Taxonomy" id="148449"/>
    <lineage>
        <taxon>Archaea</taxon>
        <taxon>Methanobacteriati</taxon>
        <taxon>Methanobacteriota</taxon>
        <taxon>Stenosarchaea group</taxon>
        <taxon>Halobacteria</taxon>
        <taxon>Halobacteriales</taxon>
        <taxon>Natrialbaceae</taxon>
        <taxon>Halopiger</taxon>
    </lineage>
</organism>
<name>A0A419WIT7_9EURY</name>
<evidence type="ECO:0000313" key="3">
    <source>
        <dbReference type="Proteomes" id="UP000283805"/>
    </source>
</evidence>
<dbReference type="EMBL" id="RAPO01000002">
    <property type="protein sequence ID" value="RKD95385.1"/>
    <property type="molecule type" value="Genomic_DNA"/>
</dbReference>
<sequence>MSDVLEFAELELEQNACRARYDFETTAPTVAVASLVQLVTGSELSDLEPLYEVVDPDALDALLRGDQSSSRDGECTVSFPYRELDVTVRSDGVVTVRP</sequence>
<proteinExistence type="predicted"/>